<accession>A0A6J4Q1N0</accession>
<proteinExistence type="predicted"/>
<organism evidence="1">
    <name type="scientific">uncultured Pyrinomonadaceae bacterium</name>
    <dbReference type="NCBI Taxonomy" id="2283094"/>
    <lineage>
        <taxon>Bacteria</taxon>
        <taxon>Pseudomonadati</taxon>
        <taxon>Acidobacteriota</taxon>
        <taxon>Blastocatellia</taxon>
        <taxon>Blastocatellales</taxon>
        <taxon>Pyrinomonadaceae</taxon>
        <taxon>environmental samples</taxon>
    </lineage>
</organism>
<protein>
    <submittedName>
        <fullName evidence="1">Uncharacterized protein</fullName>
    </submittedName>
</protein>
<evidence type="ECO:0000313" key="1">
    <source>
        <dbReference type="EMBL" id="CAA9429586.1"/>
    </source>
</evidence>
<name>A0A6J4Q1N0_9BACT</name>
<dbReference type="EMBL" id="CADCUR010000300">
    <property type="protein sequence ID" value="CAA9429586.1"/>
    <property type="molecule type" value="Genomic_DNA"/>
</dbReference>
<sequence>MPEQIACSAGITFNLSQNKKAGKSIIDFPAFFVLFANKI</sequence>
<dbReference type="AlphaFoldDB" id="A0A6J4Q1N0"/>
<reference evidence="1" key="1">
    <citation type="submission" date="2020-02" db="EMBL/GenBank/DDBJ databases">
        <authorList>
            <person name="Meier V. D."/>
        </authorList>
    </citation>
    <scope>NUCLEOTIDE SEQUENCE</scope>
    <source>
        <strain evidence="1">AVDCRST_MAG74</strain>
    </source>
</reference>
<gene>
    <name evidence="1" type="ORF">AVDCRST_MAG74-3596</name>
</gene>